<evidence type="ECO:0000313" key="3">
    <source>
        <dbReference type="Proteomes" id="UP000682733"/>
    </source>
</evidence>
<gene>
    <name evidence="1" type="ORF">OVA965_LOCUS45349</name>
    <name evidence="2" type="ORF">TMI583_LOCUS48760</name>
</gene>
<comment type="caution">
    <text evidence="2">The sequence shown here is derived from an EMBL/GenBank/DDBJ whole genome shotgun (WGS) entry which is preliminary data.</text>
</comment>
<reference evidence="2" key="1">
    <citation type="submission" date="2021-02" db="EMBL/GenBank/DDBJ databases">
        <authorList>
            <person name="Nowell W R."/>
        </authorList>
    </citation>
    <scope>NUCLEOTIDE SEQUENCE</scope>
</reference>
<organism evidence="2 3">
    <name type="scientific">Didymodactylos carnosus</name>
    <dbReference type="NCBI Taxonomy" id="1234261"/>
    <lineage>
        <taxon>Eukaryota</taxon>
        <taxon>Metazoa</taxon>
        <taxon>Spiralia</taxon>
        <taxon>Gnathifera</taxon>
        <taxon>Rotifera</taxon>
        <taxon>Eurotatoria</taxon>
        <taxon>Bdelloidea</taxon>
        <taxon>Philodinida</taxon>
        <taxon>Philodinidae</taxon>
        <taxon>Didymodactylos</taxon>
    </lineage>
</organism>
<dbReference type="AlphaFoldDB" id="A0A8S2XYG5"/>
<accession>A0A8S2XYG5</accession>
<dbReference type="Proteomes" id="UP000682733">
    <property type="component" value="Unassembled WGS sequence"/>
</dbReference>
<evidence type="ECO:0000313" key="1">
    <source>
        <dbReference type="EMBL" id="CAF1662406.1"/>
    </source>
</evidence>
<protein>
    <submittedName>
        <fullName evidence="2">Uncharacterized protein</fullName>
    </submittedName>
</protein>
<dbReference type="EMBL" id="CAJOBA010101597">
    <property type="protein sequence ID" value="CAF4522137.1"/>
    <property type="molecule type" value="Genomic_DNA"/>
</dbReference>
<dbReference type="EMBL" id="CAJNOK010070687">
    <property type="protein sequence ID" value="CAF1662406.1"/>
    <property type="molecule type" value="Genomic_DNA"/>
</dbReference>
<name>A0A8S2XYG5_9BILA</name>
<feature type="non-terminal residue" evidence="2">
    <location>
        <position position="1"/>
    </location>
</feature>
<proteinExistence type="predicted"/>
<sequence>GGSVEIFKRFMKNHTNLSMNIDDIIVKFASLILDDPLLHTQQREQQ</sequence>
<dbReference type="Proteomes" id="UP000677228">
    <property type="component" value="Unassembled WGS sequence"/>
</dbReference>
<feature type="non-terminal residue" evidence="2">
    <location>
        <position position="46"/>
    </location>
</feature>
<evidence type="ECO:0000313" key="2">
    <source>
        <dbReference type="EMBL" id="CAF4522137.1"/>
    </source>
</evidence>